<feature type="compositionally biased region" description="Low complexity" evidence="1">
    <location>
        <begin position="459"/>
        <end position="474"/>
    </location>
</feature>
<sequence length="565" mass="61023">MTSTVLIFTSPLSTSIVTAPSKFSVGEDDRSQASQLRIVTIVMTAFNIVCAASIVFRILWDARKVYMKRRRKGRRGTRGGIMGEKAGKLDNGGGKRGGAVTVKEVSDEGEKGGKYAKEEGVEEGMGGGGGCLVPAIEIFPLVLGGAMLVEGILLAFVESAGLDGGPVTKNCGYLSEVAWVAQWITPYMIFSFTLEAFIRAISQPRFKRRSAIAVACCIVLTLFLLLITWVPSRTILEHPENDTCSGQLMSYTDHVAVGGLGIIVVLLLVSSIMGAVVLMRLREDRGVDRVEKISTSRTVYFLIINVPQWIMMVPNYAVTVKSGPDHGLAYLATFIINLSGAAATTSKYLIPPPPPLYERPPPLYQKPKSTPHHRKGQLGPPQPDRANRLSDFTTRSFNRIGEEVAALLSSLRPALSPASSPKLPHHSSSPATSRLARDSPGYTLFPPIPARYRPLTDKPPASTSTSTPPTSTGTKNKATPPHRPSRTATPIINMSRSQASPKFPERALLAEQRRGFLAPAAAIEVAIPPGGRKRDVEDDESFREILIWKGGGEVSAQEVAVGRFV</sequence>
<feature type="transmembrane region" description="Helical" evidence="2">
    <location>
        <begin position="138"/>
        <end position="157"/>
    </location>
</feature>
<dbReference type="EMBL" id="NESQ01000098">
    <property type="protein sequence ID" value="PUU79201.1"/>
    <property type="molecule type" value="Genomic_DNA"/>
</dbReference>
<feature type="transmembrane region" description="Helical" evidence="2">
    <location>
        <begin position="177"/>
        <end position="198"/>
    </location>
</feature>
<evidence type="ECO:0000256" key="1">
    <source>
        <dbReference type="SAM" id="MobiDB-lite"/>
    </source>
</evidence>
<dbReference type="OrthoDB" id="5368516at2759"/>
<keyword evidence="2" id="KW-0472">Membrane</keyword>
<feature type="region of interest" description="Disordered" evidence="1">
    <location>
        <begin position="414"/>
        <end position="500"/>
    </location>
</feature>
<keyword evidence="4" id="KW-1185">Reference proteome</keyword>
<evidence type="ECO:0000313" key="4">
    <source>
        <dbReference type="Proteomes" id="UP000244722"/>
    </source>
</evidence>
<dbReference type="Proteomes" id="UP000244722">
    <property type="component" value="Unassembled WGS sequence"/>
</dbReference>
<dbReference type="STRING" id="42251.A0A2T6ZUN6"/>
<feature type="region of interest" description="Disordered" evidence="1">
    <location>
        <begin position="359"/>
        <end position="389"/>
    </location>
</feature>
<feature type="transmembrane region" description="Helical" evidence="2">
    <location>
        <begin position="38"/>
        <end position="60"/>
    </location>
</feature>
<feature type="transmembrane region" description="Helical" evidence="2">
    <location>
        <begin position="299"/>
        <end position="317"/>
    </location>
</feature>
<comment type="caution">
    <text evidence="3">The sequence shown here is derived from an EMBL/GenBank/DDBJ whole genome shotgun (WGS) entry which is preliminary data.</text>
</comment>
<feature type="transmembrane region" description="Helical" evidence="2">
    <location>
        <begin position="255"/>
        <end position="278"/>
    </location>
</feature>
<organism evidence="3 4">
    <name type="scientific">Tuber borchii</name>
    <name type="common">White truffle</name>
    <dbReference type="NCBI Taxonomy" id="42251"/>
    <lineage>
        <taxon>Eukaryota</taxon>
        <taxon>Fungi</taxon>
        <taxon>Dikarya</taxon>
        <taxon>Ascomycota</taxon>
        <taxon>Pezizomycotina</taxon>
        <taxon>Pezizomycetes</taxon>
        <taxon>Pezizales</taxon>
        <taxon>Tuberaceae</taxon>
        <taxon>Tuber</taxon>
    </lineage>
</organism>
<name>A0A2T6ZUN6_TUBBO</name>
<keyword evidence="2" id="KW-1133">Transmembrane helix</keyword>
<feature type="transmembrane region" description="Helical" evidence="2">
    <location>
        <begin position="210"/>
        <end position="230"/>
    </location>
</feature>
<dbReference type="AlphaFoldDB" id="A0A2T6ZUN6"/>
<feature type="compositionally biased region" description="Polar residues" evidence="1">
    <location>
        <begin position="486"/>
        <end position="500"/>
    </location>
</feature>
<reference evidence="3 4" key="1">
    <citation type="submission" date="2017-04" db="EMBL/GenBank/DDBJ databases">
        <title>Draft genome sequence of Tuber borchii Vittad., a whitish edible truffle.</title>
        <authorList>
            <consortium name="DOE Joint Genome Institute"/>
            <person name="Murat C."/>
            <person name="Kuo A."/>
            <person name="Barry K.W."/>
            <person name="Clum A."/>
            <person name="Dockter R.B."/>
            <person name="Fauchery L."/>
            <person name="Iotti M."/>
            <person name="Kohler A."/>
            <person name="Labutti K."/>
            <person name="Lindquist E.A."/>
            <person name="Lipzen A."/>
            <person name="Ohm R.A."/>
            <person name="Wang M."/>
            <person name="Grigoriev I.V."/>
            <person name="Zambonelli A."/>
            <person name="Martin F.M."/>
        </authorList>
    </citation>
    <scope>NUCLEOTIDE SEQUENCE [LARGE SCALE GENOMIC DNA]</scope>
    <source>
        <strain evidence="3 4">Tbo3840</strain>
    </source>
</reference>
<gene>
    <name evidence="3" type="ORF">B9Z19DRAFT_1192798</name>
</gene>
<protein>
    <submittedName>
        <fullName evidence="3">Uncharacterized protein</fullName>
    </submittedName>
</protein>
<proteinExistence type="predicted"/>
<feature type="compositionally biased region" description="Low complexity" evidence="1">
    <location>
        <begin position="414"/>
        <end position="431"/>
    </location>
</feature>
<keyword evidence="2" id="KW-0812">Transmembrane</keyword>
<evidence type="ECO:0000313" key="3">
    <source>
        <dbReference type="EMBL" id="PUU79201.1"/>
    </source>
</evidence>
<accession>A0A2T6ZUN6</accession>
<evidence type="ECO:0000256" key="2">
    <source>
        <dbReference type="SAM" id="Phobius"/>
    </source>
</evidence>